<dbReference type="InterPro" id="IPR013783">
    <property type="entry name" value="Ig-like_fold"/>
</dbReference>
<dbReference type="Proteomes" id="UP000070319">
    <property type="component" value="Unassembled WGS sequence"/>
</dbReference>
<dbReference type="InterPro" id="IPR014756">
    <property type="entry name" value="Ig_E-set"/>
</dbReference>
<dbReference type="GO" id="GO:0016747">
    <property type="term" value="F:acyltransferase activity, transferring groups other than amino-acyl groups"/>
    <property type="evidence" value="ECO:0007669"/>
    <property type="project" value="TreeGrafter"/>
</dbReference>
<proteinExistence type="predicted"/>
<dbReference type="InterPro" id="IPR000801">
    <property type="entry name" value="Esterase-like"/>
</dbReference>
<reference evidence="2 3" key="1">
    <citation type="submission" date="2016-02" db="EMBL/GenBank/DDBJ databases">
        <authorList>
            <person name="Wen L."/>
            <person name="He K."/>
            <person name="Yang H."/>
        </authorList>
    </citation>
    <scope>NUCLEOTIDE SEQUENCE [LARGE SCALE GENOMIC DNA]</scope>
    <source>
        <strain evidence="2 3">KLE1704</strain>
    </source>
</reference>
<feature type="chain" id="PRO_5007487340" evidence="1">
    <location>
        <begin position="24"/>
        <end position="387"/>
    </location>
</feature>
<organism evidence="2">
    <name type="scientific">Bacteroides intestinalis</name>
    <dbReference type="NCBI Taxonomy" id="329854"/>
    <lineage>
        <taxon>Bacteria</taxon>
        <taxon>Pseudomonadati</taxon>
        <taxon>Bacteroidota</taxon>
        <taxon>Bacteroidia</taxon>
        <taxon>Bacteroidales</taxon>
        <taxon>Bacteroidaceae</taxon>
        <taxon>Bacteroides</taxon>
    </lineage>
</organism>
<name>A0A139LJ17_9BACE</name>
<sequence length="387" mass="43818">MLMKNVLKLIFSSLLVFPFTMNAQQQDFPVGTTPNEHNINGADYPRIGEDRRVHFRIHAPNAQKVEISFRGEMTKEADGYWSLVSKEPEVIGFHYYQVIIDGVSAADPNGKPFFGMGKWVSGIEIPEKGVDYYSIKNVPHGLISQSWYYSDIRKEWRRCIVYTPAEYDKNPTKKYPVLYLQHGMGENETSWANQGKMNFIMDNLIAEGKAKPMIVVMDNGNIEVFKTNPGETPDGARKRFGAEFPAILVNEIIPHIESNFRTLTDRDNRAMAGLSWGGLLTFNTTLNNLDKFAYIGGFSGAGSIDLKQLDTVYGGVFKNRKAFNDKVHVFFLGIGSEEHPERTKNLSDGLQAAGINTIYYESPGTAHEFLTWRRCLKEFVPLLFKTK</sequence>
<dbReference type="Gene3D" id="2.60.40.10">
    <property type="entry name" value="Immunoglobulins"/>
    <property type="match status" value="1"/>
</dbReference>
<evidence type="ECO:0000256" key="1">
    <source>
        <dbReference type="SAM" id="SignalP"/>
    </source>
</evidence>
<dbReference type="SUPFAM" id="SSF81296">
    <property type="entry name" value="E set domains"/>
    <property type="match status" value="1"/>
</dbReference>
<feature type="signal peptide" evidence="1">
    <location>
        <begin position="1"/>
        <end position="23"/>
    </location>
</feature>
<protein>
    <submittedName>
        <fullName evidence="2">Isoamylase protein</fullName>
    </submittedName>
</protein>
<keyword evidence="1" id="KW-0732">Signal</keyword>
<dbReference type="CDD" id="cd02858">
    <property type="entry name" value="E_set_Esterase_N"/>
    <property type="match status" value="1"/>
</dbReference>
<dbReference type="PANTHER" id="PTHR48098:SF1">
    <property type="entry name" value="DIACYLGLYCEROL ACYLTRANSFERASE_MYCOLYLTRANSFERASE AG85A"/>
    <property type="match status" value="1"/>
</dbReference>
<dbReference type="AlphaFoldDB" id="A0A139LJ17"/>
<comment type="caution">
    <text evidence="2">The sequence shown here is derived from an EMBL/GenBank/DDBJ whole genome shotgun (WGS) entry which is preliminary data.</text>
</comment>
<dbReference type="SUPFAM" id="SSF53474">
    <property type="entry name" value="alpha/beta-Hydrolases"/>
    <property type="match status" value="1"/>
</dbReference>
<dbReference type="PATRIC" id="fig|329854.7.peg.2031"/>
<dbReference type="EMBL" id="LTDF01000074">
    <property type="protein sequence ID" value="KXT51440.1"/>
    <property type="molecule type" value="Genomic_DNA"/>
</dbReference>
<evidence type="ECO:0000313" key="3">
    <source>
        <dbReference type="Proteomes" id="UP000070319"/>
    </source>
</evidence>
<dbReference type="InterPro" id="IPR029058">
    <property type="entry name" value="AB_hydrolase_fold"/>
</dbReference>
<dbReference type="Gene3D" id="3.40.50.1820">
    <property type="entry name" value="alpha/beta hydrolase"/>
    <property type="match status" value="1"/>
</dbReference>
<dbReference type="Pfam" id="PF00756">
    <property type="entry name" value="Esterase"/>
    <property type="match status" value="1"/>
</dbReference>
<dbReference type="PANTHER" id="PTHR48098">
    <property type="entry name" value="ENTEROCHELIN ESTERASE-RELATED"/>
    <property type="match status" value="1"/>
</dbReference>
<dbReference type="InterPro" id="IPR050583">
    <property type="entry name" value="Mycobacterial_A85_antigen"/>
</dbReference>
<gene>
    <name evidence="2" type="ORF">HMPREF2531_01996</name>
</gene>
<evidence type="ECO:0000313" key="2">
    <source>
        <dbReference type="EMBL" id="KXT51440.1"/>
    </source>
</evidence>
<accession>A0A139LJ17</accession>